<feature type="compositionally biased region" description="Low complexity" evidence="1">
    <location>
        <begin position="64"/>
        <end position="82"/>
    </location>
</feature>
<dbReference type="Proteomes" id="UP000011760">
    <property type="component" value="Chromosome"/>
</dbReference>
<protein>
    <recommendedName>
        <fullName evidence="5">DUF732 domain-containing protein</fullName>
    </recommendedName>
</protein>
<dbReference type="STRING" id="1121353.H924_12090"/>
<accession>M1TUE8</accession>
<feature type="region of interest" description="Disordered" evidence="1">
    <location>
        <begin position="29"/>
        <end position="102"/>
    </location>
</feature>
<feature type="signal peptide" evidence="2">
    <location>
        <begin position="1"/>
        <end position="24"/>
    </location>
</feature>
<dbReference type="AlphaFoldDB" id="M1TUE8"/>
<gene>
    <name evidence="3" type="ORF">H924_12090</name>
</gene>
<evidence type="ECO:0000256" key="2">
    <source>
        <dbReference type="SAM" id="SignalP"/>
    </source>
</evidence>
<dbReference type="PROSITE" id="PS51257">
    <property type="entry name" value="PROKAR_LIPOPROTEIN"/>
    <property type="match status" value="1"/>
</dbReference>
<dbReference type="eggNOG" id="ENOG50329FH">
    <property type="taxonomic scope" value="Bacteria"/>
</dbReference>
<evidence type="ECO:0000313" key="3">
    <source>
        <dbReference type="EMBL" id="AGG67841.1"/>
    </source>
</evidence>
<proteinExistence type="predicted"/>
<keyword evidence="2" id="KW-0732">Signal</keyword>
<feature type="chain" id="PRO_5039286951" description="DUF732 domain-containing protein" evidence="2">
    <location>
        <begin position="25"/>
        <end position="175"/>
    </location>
</feature>
<keyword evidence="4" id="KW-1185">Reference proteome</keyword>
<dbReference type="EMBL" id="CP004354">
    <property type="protein sequence ID" value="AGG67841.1"/>
    <property type="molecule type" value="Genomic_DNA"/>
</dbReference>
<reference evidence="3 4" key="1">
    <citation type="submission" date="2013-02" db="EMBL/GenBank/DDBJ databases">
        <title>The complete genome sequence of Corynebacterium callunae DSM 20147.</title>
        <authorList>
            <person name="Ruckert C."/>
            <person name="Albersmeier A."/>
            <person name="Kalinowski J."/>
        </authorList>
    </citation>
    <scope>NUCLEOTIDE SEQUENCE [LARGE SCALE GENOMIC DNA]</scope>
    <source>
        <strain evidence="3 4">DSM 20147</strain>
    </source>
</reference>
<name>M1TUE8_9CORY</name>
<evidence type="ECO:0000256" key="1">
    <source>
        <dbReference type="SAM" id="MobiDB-lite"/>
    </source>
</evidence>
<feature type="compositionally biased region" description="Polar residues" evidence="1">
    <location>
        <begin position="51"/>
        <end position="61"/>
    </location>
</feature>
<evidence type="ECO:0000313" key="4">
    <source>
        <dbReference type="Proteomes" id="UP000011760"/>
    </source>
</evidence>
<evidence type="ECO:0008006" key="5">
    <source>
        <dbReference type="Google" id="ProtNLM"/>
    </source>
</evidence>
<dbReference type="HOGENOM" id="CLU_124343_0_0_11"/>
<dbReference type="PATRIC" id="fig|1121353.3.peg.2471"/>
<dbReference type="RefSeq" id="WP_015652267.1">
    <property type="nucleotide sequence ID" value="NC_020506.1"/>
</dbReference>
<organism evidence="3 4">
    <name type="scientific">Corynebacterium callunae DSM 20147</name>
    <dbReference type="NCBI Taxonomy" id="1121353"/>
    <lineage>
        <taxon>Bacteria</taxon>
        <taxon>Bacillati</taxon>
        <taxon>Actinomycetota</taxon>
        <taxon>Actinomycetes</taxon>
        <taxon>Mycobacteriales</taxon>
        <taxon>Corynebacteriaceae</taxon>
        <taxon>Corynebacterium</taxon>
    </lineage>
</organism>
<sequence length="175" mass="17982">MKFPQSIPTFKGLTVVVMASLLTACGGVTVEGDSTDADNSGAAANSLAREGSSSASTTAKDGSTEASTSSKKSSGSTKDGAAAEVSKLPTTNAERSTEEKEFLKGLQDGGINVDGLEDLMISTASNYCNSENKDANVTPDAVAGQLIVQGRTKVTEAEAEKISTLLKETAERTYC</sequence>
<dbReference type="KEGG" id="ccn:H924_12090"/>